<evidence type="ECO:0000313" key="2">
    <source>
        <dbReference type="EMBL" id="MBW3364423.1"/>
    </source>
</evidence>
<name>A0ABS6X8T7_9BACT</name>
<comment type="caution">
    <text evidence="2">The sequence shown here is derived from an EMBL/GenBank/DDBJ whole genome shotgun (WGS) entry which is preliminary data.</text>
</comment>
<organism evidence="2 3">
    <name type="scientific">Pontibacter populi</name>
    <dbReference type="NCBI Taxonomy" id="890055"/>
    <lineage>
        <taxon>Bacteria</taxon>
        <taxon>Pseudomonadati</taxon>
        <taxon>Bacteroidota</taxon>
        <taxon>Cytophagia</taxon>
        <taxon>Cytophagales</taxon>
        <taxon>Hymenobacteraceae</taxon>
        <taxon>Pontibacter</taxon>
    </lineage>
</organism>
<reference evidence="2 3" key="1">
    <citation type="submission" date="2021-07" db="EMBL/GenBank/DDBJ databases">
        <authorList>
            <person name="Kim M.K."/>
        </authorList>
    </citation>
    <scope>NUCLEOTIDE SEQUENCE [LARGE SCALE GENOMIC DNA]</scope>
    <source>
        <strain evidence="2 3">HLY7-15</strain>
    </source>
</reference>
<keyword evidence="1" id="KW-0812">Transmembrane</keyword>
<evidence type="ECO:0008006" key="4">
    <source>
        <dbReference type="Google" id="ProtNLM"/>
    </source>
</evidence>
<keyword evidence="1" id="KW-1133">Transmembrane helix</keyword>
<feature type="transmembrane region" description="Helical" evidence="1">
    <location>
        <begin position="76"/>
        <end position="96"/>
    </location>
</feature>
<keyword evidence="1" id="KW-0472">Membrane</keyword>
<feature type="transmembrane region" description="Helical" evidence="1">
    <location>
        <begin position="102"/>
        <end position="122"/>
    </location>
</feature>
<proteinExistence type="predicted"/>
<sequence length="142" mass="16276">MFPFSFKANYSFNIPSGTTPLEKLLITSFADQFVDSRIKENTIKFRFFKVLFKRHAWLDEGTTSFSIQDDKLKVDLFLSFAGTTVLYLILSVLFIALHFSQIHVAIILTALLWSINALAYLWTVSTFKSSIKNVVRNHLSNS</sequence>
<gene>
    <name evidence="2" type="ORF">KYK27_05180</name>
</gene>
<evidence type="ECO:0000256" key="1">
    <source>
        <dbReference type="SAM" id="Phobius"/>
    </source>
</evidence>
<dbReference type="EMBL" id="JAHWXQ010000001">
    <property type="protein sequence ID" value="MBW3364423.1"/>
    <property type="molecule type" value="Genomic_DNA"/>
</dbReference>
<protein>
    <recommendedName>
        <fullName evidence="4">Glycosyl-4,4'-diaponeurosporenoate acyltransferase</fullName>
    </recommendedName>
</protein>
<dbReference type="RefSeq" id="WP_199108912.1">
    <property type="nucleotide sequence ID" value="NZ_JAHWXQ010000001.1"/>
</dbReference>
<evidence type="ECO:0000313" key="3">
    <source>
        <dbReference type="Proteomes" id="UP000774935"/>
    </source>
</evidence>
<dbReference type="Proteomes" id="UP000774935">
    <property type="component" value="Unassembled WGS sequence"/>
</dbReference>
<accession>A0ABS6X8T7</accession>
<keyword evidence="3" id="KW-1185">Reference proteome</keyword>